<dbReference type="SUPFAM" id="SSF52833">
    <property type="entry name" value="Thioredoxin-like"/>
    <property type="match status" value="1"/>
</dbReference>
<dbReference type="Proteomes" id="UP000321484">
    <property type="component" value="Unassembled WGS sequence"/>
</dbReference>
<accession>A0A511Z1R0</accession>
<dbReference type="AlphaFoldDB" id="A0A511Z1R0"/>
<dbReference type="EMBL" id="BJYK01000011">
    <property type="protein sequence ID" value="GEN81373.1"/>
    <property type="molecule type" value="Genomic_DNA"/>
</dbReference>
<dbReference type="RefSeq" id="WP_261765664.1">
    <property type="nucleotide sequence ID" value="NZ_BJYK01000011.1"/>
</dbReference>
<protein>
    <recommendedName>
        <fullName evidence="3">Glutaredoxin</fullName>
    </recommendedName>
</protein>
<reference evidence="1 2" key="1">
    <citation type="submission" date="2019-07" db="EMBL/GenBank/DDBJ databases">
        <title>Whole genome shotgun sequence of Actinotalea fermentans NBRC 105374.</title>
        <authorList>
            <person name="Hosoyama A."/>
            <person name="Uohara A."/>
            <person name="Ohji S."/>
            <person name="Ichikawa N."/>
        </authorList>
    </citation>
    <scope>NUCLEOTIDE SEQUENCE [LARGE SCALE GENOMIC DNA]</scope>
    <source>
        <strain evidence="1 2">NBRC 105374</strain>
    </source>
</reference>
<proteinExistence type="predicted"/>
<organism evidence="1 2">
    <name type="scientific">Actinotalea fermentans</name>
    <dbReference type="NCBI Taxonomy" id="43671"/>
    <lineage>
        <taxon>Bacteria</taxon>
        <taxon>Bacillati</taxon>
        <taxon>Actinomycetota</taxon>
        <taxon>Actinomycetes</taxon>
        <taxon>Micrococcales</taxon>
        <taxon>Cellulomonadaceae</taxon>
        <taxon>Actinotalea</taxon>
    </lineage>
</organism>
<evidence type="ECO:0008006" key="3">
    <source>
        <dbReference type="Google" id="ProtNLM"/>
    </source>
</evidence>
<gene>
    <name evidence="1" type="ORF">AFE02nite_31070</name>
</gene>
<evidence type="ECO:0000313" key="2">
    <source>
        <dbReference type="Proteomes" id="UP000321484"/>
    </source>
</evidence>
<sequence>MTTSDAMPPPGTPTAVTVVHSQACHFCDDALDALAELGSRHALEVSVVEIDSPLGATLVAVHRPAMNPLVLVDGAFFSSGRLPRRKLARLLEAREAALATAGR</sequence>
<name>A0A511Z1R0_9CELL</name>
<dbReference type="Gene3D" id="3.40.30.10">
    <property type="entry name" value="Glutaredoxin"/>
    <property type="match status" value="1"/>
</dbReference>
<dbReference type="InterPro" id="IPR036249">
    <property type="entry name" value="Thioredoxin-like_sf"/>
</dbReference>
<comment type="caution">
    <text evidence="1">The sequence shown here is derived from an EMBL/GenBank/DDBJ whole genome shotgun (WGS) entry which is preliminary data.</text>
</comment>
<evidence type="ECO:0000313" key="1">
    <source>
        <dbReference type="EMBL" id="GEN81373.1"/>
    </source>
</evidence>
<keyword evidence="2" id="KW-1185">Reference proteome</keyword>